<evidence type="ECO:0000256" key="7">
    <source>
        <dbReference type="ARBA" id="ARBA00023136"/>
    </source>
</evidence>
<dbReference type="RefSeq" id="WP_078196650.1">
    <property type="nucleotide sequence ID" value="NZ_CP017757.2"/>
</dbReference>
<comment type="subcellular location">
    <subcellularLocation>
        <location evidence="2">Membrane</location>
        <topology evidence="2">Multi-pass membrane protein</topology>
    </subcellularLocation>
</comment>
<feature type="transmembrane region" description="Helical" evidence="8">
    <location>
        <begin position="6"/>
        <end position="28"/>
    </location>
</feature>
<feature type="transmembrane region" description="Helical" evidence="8">
    <location>
        <begin position="40"/>
        <end position="68"/>
    </location>
</feature>
<protein>
    <recommendedName>
        <fullName evidence="4">Methylamine utilization protein MauE</fullName>
    </recommendedName>
</protein>
<keyword evidence="6 8" id="KW-1133">Transmembrane helix</keyword>
<evidence type="ECO:0000313" key="10">
    <source>
        <dbReference type="EMBL" id="AQV94417.1"/>
    </source>
</evidence>
<feature type="transmembrane region" description="Helical" evidence="8">
    <location>
        <begin position="151"/>
        <end position="173"/>
    </location>
</feature>
<comment type="function">
    <text evidence="1">May be specifically involved in the processing, transport, and/or maturation of the MADH beta-subunit.</text>
</comment>
<evidence type="ECO:0000256" key="3">
    <source>
        <dbReference type="ARBA" id="ARBA00004856"/>
    </source>
</evidence>
<keyword evidence="7 8" id="KW-0472">Membrane</keyword>
<gene>
    <name evidence="10" type="ORF">BJN34_11015</name>
</gene>
<evidence type="ECO:0000256" key="2">
    <source>
        <dbReference type="ARBA" id="ARBA00004141"/>
    </source>
</evidence>
<dbReference type="Proteomes" id="UP000189627">
    <property type="component" value="Chromosome 1"/>
</dbReference>
<evidence type="ECO:0000256" key="4">
    <source>
        <dbReference type="ARBA" id="ARBA00019078"/>
    </source>
</evidence>
<comment type="pathway">
    <text evidence="3">One-carbon metabolism; methylamine degradation.</text>
</comment>
<sequence>MVIDPVFLRTSQAAAGIVFGIAALAKLIDMPRFTQALASYGLLPGSLVPPLAWVLALTELTVAIALPVDALRQFAALGGLALLALFFGAIAVSLARGNRDIDCGCWAFGQKAGGTPAGLSGWHLVRVALLTALLAPSLLDPSGRAVVWIDYVTVLGSLAVAAGVFFVIDLLLANQAAARKLGS</sequence>
<evidence type="ECO:0000313" key="11">
    <source>
        <dbReference type="Proteomes" id="UP000189627"/>
    </source>
</evidence>
<evidence type="ECO:0000256" key="6">
    <source>
        <dbReference type="ARBA" id="ARBA00022989"/>
    </source>
</evidence>
<evidence type="ECO:0000259" key="9">
    <source>
        <dbReference type="Pfam" id="PF07291"/>
    </source>
</evidence>
<feature type="transmembrane region" description="Helical" evidence="8">
    <location>
        <begin position="74"/>
        <end position="95"/>
    </location>
</feature>
<dbReference type="GO" id="GO:0030416">
    <property type="term" value="P:methylamine metabolic process"/>
    <property type="evidence" value="ECO:0007669"/>
    <property type="project" value="InterPro"/>
</dbReference>
<evidence type="ECO:0000256" key="1">
    <source>
        <dbReference type="ARBA" id="ARBA00003475"/>
    </source>
</evidence>
<reference evidence="11" key="1">
    <citation type="submission" date="2017-02" db="EMBL/GenBank/DDBJ databases">
        <title>Complete genome sequence of Cupriavidus necator strain NH9, a 3-chlorobenzoate degrader.</title>
        <authorList>
            <person name="Moriuchi R."/>
            <person name="Dohra H."/>
            <person name="Ogawa N."/>
        </authorList>
    </citation>
    <scope>NUCLEOTIDE SEQUENCE [LARGE SCALE GENOMIC DNA]</scope>
    <source>
        <strain evidence="11">NH9</strain>
    </source>
</reference>
<dbReference type="Pfam" id="PF07291">
    <property type="entry name" value="MauE"/>
    <property type="match status" value="1"/>
</dbReference>
<dbReference type="OrthoDB" id="9180460at2"/>
<proteinExistence type="predicted"/>
<dbReference type="AlphaFoldDB" id="A0A1U9UPP9"/>
<name>A0A1U9UPP9_CUPNE</name>
<dbReference type="EMBL" id="CP017757">
    <property type="protein sequence ID" value="AQV94417.1"/>
    <property type="molecule type" value="Genomic_DNA"/>
</dbReference>
<keyword evidence="5 8" id="KW-0812">Transmembrane</keyword>
<feature type="domain" description="Methylamine utilisation protein MauE" evidence="9">
    <location>
        <begin position="7"/>
        <end position="136"/>
    </location>
</feature>
<dbReference type="UniPathway" id="UPA00895"/>
<organism evidence="10 11">
    <name type="scientific">Cupriavidus necator</name>
    <name type="common">Alcaligenes eutrophus</name>
    <name type="synonym">Ralstonia eutropha</name>
    <dbReference type="NCBI Taxonomy" id="106590"/>
    <lineage>
        <taxon>Bacteria</taxon>
        <taxon>Pseudomonadati</taxon>
        <taxon>Pseudomonadota</taxon>
        <taxon>Betaproteobacteria</taxon>
        <taxon>Burkholderiales</taxon>
        <taxon>Burkholderiaceae</taxon>
        <taxon>Cupriavidus</taxon>
    </lineage>
</organism>
<dbReference type="KEGG" id="cuh:BJN34_11015"/>
<accession>A0A1U9UPP9</accession>
<dbReference type="InterPro" id="IPR009908">
    <property type="entry name" value="Methylamine_util_MauE"/>
</dbReference>
<evidence type="ECO:0000256" key="5">
    <source>
        <dbReference type="ARBA" id="ARBA00022692"/>
    </source>
</evidence>
<dbReference type="GO" id="GO:0016020">
    <property type="term" value="C:membrane"/>
    <property type="evidence" value="ECO:0007669"/>
    <property type="project" value="UniProtKB-SubCell"/>
</dbReference>
<evidence type="ECO:0000256" key="8">
    <source>
        <dbReference type="SAM" id="Phobius"/>
    </source>
</evidence>